<evidence type="ECO:0000259" key="2">
    <source>
        <dbReference type="PROSITE" id="PS50835"/>
    </source>
</evidence>
<organism evidence="3 4">
    <name type="scientific">Winogradskyella endarachnes</name>
    <dbReference type="NCBI Taxonomy" id="2681965"/>
    <lineage>
        <taxon>Bacteria</taxon>
        <taxon>Pseudomonadati</taxon>
        <taxon>Bacteroidota</taxon>
        <taxon>Flavobacteriia</taxon>
        <taxon>Flavobacteriales</taxon>
        <taxon>Flavobacteriaceae</taxon>
        <taxon>Winogradskyella</taxon>
    </lineage>
</organism>
<dbReference type="InterPro" id="IPR026341">
    <property type="entry name" value="T9SS_type_B"/>
</dbReference>
<dbReference type="Gene3D" id="2.60.40.10">
    <property type="entry name" value="Immunoglobulins"/>
    <property type="match status" value="6"/>
</dbReference>
<dbReference type="Pfam" id="PF13573">
    <property type="entry name" value="SprB"/>
    <property type="match status" value="4"/>
</dbReference>
<feature type="domain" description="PKD" evidence="1">
    <location>
        <begin position="507"/>
        <end position="559"/>
    </location>
</feature>
<reference evidence="3 4" key="1">
    <citation type="submission" date="2019-12" db="EMBL/GenBank/DDBJ databases">
        <authorList>
            <person name="Li J."/>
        </authorList>
    </citation>
    <scope>NUCLEOTIDE SEQUENCE [LARGE SCALE GENOMIC DNA]</scope>
    <source>
        <strain evidence="3 4">HL2-2</strain>
    </source>
</reference>
<dbReference type="Pfam" id="PF13585">
    <property type="entry name" value="CHU_C"/>
    <property type="match status" value="1"/>
</dbReference>
<dbReference type="EMBL" id="WOWS01000002">
    <property type="protein sequence ID" value="MUU78312.1"/>
    <property type="molecule type" value="Genomic_DNA"/>
</dbReference>
<gene>
    <name evidence="3" type="ORF">GN138_07635</name>
</gene>
<dbReference type="PROSITE" id="PS50835">
    <property type="entry name" value="IG_LIKE"/>
    <property type="match status" value="1"/>
</dbReference>
<feature type="domain" description="PKD" evidence="1">
    <location>
        <begin position="1801"/>
        <end position="1862"/>
    </location>
</feature>
<feature type="domain" description="PKD" evidence="1">
    <location>
        <begin position="582"/>
        <end position="639"/>
    </location>
</feature>
<comment type="caution">
    <text evidence="3">The sequence shown here is derived from an EMBL/GenBank/DDBJ whole genome shotgun (WGS) entry which is preliminary data.</text>
</comment>
<feature type="domain" description="Ig-like" evidence="2">
    <location>
        <begin position="930"/>
        <end position="1023"/>
    </location>
</feature>
<dbReference type="InterPro" id="IPR045828">
    <property type="entry name" value="PKD_Bacteroidetes"/>
</dbReference>
<accession>A0A6L6UBJ2</accession>
<keyword evidence="4" id="KW-1185">Reference proteome</keyword>
<dbReference type="InterPro" id="IPR022409">
    <property type="entry name" value="PKD/Chitinase_dom"/>
</dbReference>
<dbReference type="RefSeq" id="WP_157363198.1">
    <property type="nucleotide sequence ID" value="NZ_WOWS01000002.1"/>
</dbReference>
<dbReference type="CDD" id="cd00146">
    <property type="entry name" value="PKD"/>
    <property type="match status" value="2"/>
</dbReference>
<evidence type="ECO:0000259" key="1">
    <source>
        <dbReference type="PROSITE" id="PS50093"/>
    </source>
</evidence>
<name>A0A6L6UBJ2_9FLAO</name>
<dbReference type="Pfam" id="PF18911">
    <property type="entry name" value="PKD_4"/>
    <property type="match status" value="1"/>
</dbReference>
<dbReference type="Gene3D" id="2.60.40.740">
    <property type="match status" value="1"/>
</dbReference>
<dbReference type="SMART" id="SM00089">
    <property type="entry name" value="PKD"/>
    <property type="match status" value="3"/>
</dbReference>
<dbReference type="InterPro" id="IPR013783">
    <property type="entry name" value="Ig-like_fold"/>
</dbReference>
<dbReference type="InterPro" id="IPR025667">
    <property type="entry name" value="SprB_repeat"/>
</dbReference>
<dbReference type="NCBIfam" id="TIGR04131">
    <property type="entry name" value="Bac_Flav_CTERM"/>
    <property type="match status" value="1"/>
</dbReference>
<dbReference type="PROSITE" id="PS50093">
    <property type="entry name" value="PKD"/>
    <property type="match status" value="3"/>
</dbReference>
<evidence type="ECO:0000313" key="3">
    <source>
        <dbReference type="EMBL" id="MUU78312.1"/>
    </source>
</evidence>
<protein>
    <submittedName>
        <fullName evidence="3">T9SS type B sorting domain-containing protein</fullName>
    </submittedName>
</protein>
<dbReference type="InterPro" id="IPR035986">
    <property type="entry name" value="PKD_dom_sf"/>
</dbReference>
<dbReference type="Proteomes" id="UP000478208">
    <property type="component" value="Unassembled WGS sequence"/>
</dbReference>
<proteinExistence type="predicted"/>
<dbReference type="SUPFAM" id="SSF49299">
    <property type="entry name" value="PKD domain"/>
    <property type="match status" value="3"/>
</dbReference>
<dbReference type="InterPro" id="IPR007110">
    <property type="entry name" value="Ig-like_dom"/>
</dbReference>
<evidence type="ECO:0000313" key="4">
    <source>
        <dbReference type="Proteomes" id="UP000478208"/>
    </source>
</evidence>
<dbReference type="InterPro" id="IPR000601">
    <property type="entry name" value="PKD_dom"/>
</dbReference>
<sequence>MGKIKYSLLLIISLVFGLISAINIANTSEEDNKPLNSTESLSSNLPPTATISGGGITVCQNNEPIPQITFTGSAGLQPYTFNYQINSGATQTIMTTGTDDFVTFNADISTIGTITYTLISVEDANAEVTAIGQSVDFTVIESPDANLGGTGSGTTFNGLPVFRQCINSGSEFTFTNLSTTTALNTSYNINWGDGSPDFNATDWSSTTHNFGVGIYDLTYTITGSNGCTTVTNYSVFVGSNPGVSLGNPGNTDICNVNPLTFPITGTENNPPGTIYTITFNDGSAPQVFNHPPPSSVSHTFEVSSCNTTSSDGTNTYENSFSAIIVASNPCSTSSVGVVPIYVSVAPEASFNSDDVTCTNTPVCFQNTSIGDENNGQGGSCDTSPSIIWDVTPATGFTVSSGSLGNDFGSTDPSVWLPGTDNMCLNFTQVGTYEVRLRTGNRCGMDEMIRTICVEDDLIPVFTTSTVEGCSPLQITTTNSTDESNSCVTPTYFWEVNYTSDYCGTTSTWNYTNGSDENSSNPSFQFDEAGTYELIMTATNSCGDFTTSQFIEVKQPPTAIIETIDDACGTASINPLVTVDSCTDASDTITYNWSFPGGTPSTSNQLNPGTIDYATIGDYTITFSVTNSCGTTTVTEGFSVNDSPIMTNTDFMQTICSGASTDEIIFTSNNSATSYNWASNNPDGLSGYIPNGTSNSIPIQSIVNSTTSNISLIYTVTPEINGCIGTAIDFEIVVIPAPLITTQPSSDSVCLNGVANDLSVAFDGSGTPNYQWFENTVDNTTSGMAIAGATSSTFTPPTTAIGSIFYYVVISFTTGGCSEIISDTAEIEVTDLTQIDTQPQATQTICEGGTSETLEIEVSGGSVDPTFQWFSNTTNNNFGGTLISGETNSTFLPPVFNATGTFYYYVEVSYSENGCAALTSAVSEIVVIDDPIVTTEPMASQSLCENSIVQDLTVAISGGTGTITYQWYVNSINNTTSGSPIAGATSATFTPPSDSVGTFYYYCVITQDVSGCEVTSAAAEVEINAGAQFSEQPLSDELCLGETTADLMVSFTNGAGAATYQWYQNSTDDTTTGTAVSGATASNYSPDVSSVGTSYYYVVINFDSGGCSEIVSQTAEIIVNETPFINDSTALICSGTAFQFIPDTSSTGDIIPLNTEYTWAMPIVSPAGTINGATEQLAGVSTISQTLENTTTNPSTVTYVVTPTSGNCVGETFEIVVTVNPSISITSTVINNLCYQTDTASIEIDIVGGVPFTSGNPYTISWTGPDGFASTDEDIYNLAAGSYIVNITDNGGCPFSETFEITEPDELVFSAINFDPETISCNGANDGEISIDVSGGVLPYTYNWTLNGNPFSTDEDLANLGPGDYFISVTDANSCSPIEINFIIEEPDELDVSLYTKTDVLCFGDATGEILVDVVGGRGDYTFAWTGPSGFVSTNEDLNNLIAGIYNLTVTDSSGCIDMLQVEVLQNTEIEIDVTVTQMLCYGDNDASIVINSISGGVSPYEVSWSNFGQGMSQVNLSGGTYIITITDGENCEKEFPVIIDQPPVFDINPVVTQMTCAGENDASITLNFVGGIDPVTLVWDDDPVAGTERNNLAPGTYTVTIIDGTPCEIQESFTIYNIVPLSLSANITHALDCEDTNSGGINLLIEGGTPPFEVLWNNGETTEDLSNIPPSTYTATVTDANGCEISDSWAINRFEPLLVEVIDQVDVDCETASIDQTFLAMATGGVPPFQFSWSDGTVSGQNNEFMSTDTNGLIVLEVEDSLGCTANYTFNVELAVFGEPGFTTSSFGYLNYGLFAIEDPIEFTNTATGNYESILWDFGDGSFSSDENPIHTYFSPGSYIVTQTVTYPLGCVFTETITLVIEEGYKLVVPNAFTPNEDGINDFFIPVFLGLSSIELSVYDTWGSLIYNETGDSIRGWDGKVNEEEAENGNYYYTFSAKTFYGNEVKRQGAFIFIK</sequence>
<dbReference type="Gene3D" id="2.60.40.2700">
    <property type="match status" value="3"/>
</dbReference>
<dbReference type="Pfam" id="PF19406">
    <property type="entry name" value="PKD_5"/>
    <property type="match status" value="2"/>
</dbReference>